<keyword evidence="4 5" id="KW-0173">Coenzyme A biosynthesis</keyword>
<comment type="similarity">
    <text evidence="1 5">Belongs to the CoaE family.</text>
</comment>
<keyword evidence="8" id="KW-1185">Reference proteome</keyword>
<evidence type="ECO:0000313" key="7">
    <source>
        <dbReference type="EMBL" id="MDG4944840.1"/>
    </source>
</evidence>
<organism evidence="7 8">
    <name type="scientific">Profundicola chukchiensis</name>
    <dbReference type="NCBI Taxonomy" id="2961959"/>
    <lineage>
        <taxon>Bacteria</taxon>
        <taxon>Pseudomonadati</taxon>
        <taxon>Bacteroidota</taxon>
        <taxon>Flavobacteriia</taxon>
        <taxon>Flavobacteriales</taxon>
        <taxon>Weeksellaceae</taxon>
        <taxon>Profundicola</taxon>
    </lineage>
</organism>
<keyword evidence="5 7" id="KW-0418">Kinase</keyword>
<dbReference type="Pfam" id="PF01121">
    <property type="entry name" value="CoaE"/>
    <property type="match status" value="1"/>
</dbReference>
<dbReference type="Gene3D" id="3.40.50.300">
    <property type="entry name" value="P-loop containing nucleotide triphosphate hydrolases"/>
    <property type="match status" value="1"/>
</dbReference>
<dbReference type="SUPFAM" id="SSF52540">
    <property type="entry name" value="P-loop containing nucleoside triphosphate hydrolases"/>
    <property type="match status" value="1"/>
</dbReference>
<dbReference type="InterPro" id="IPR027417">
    <property type="entry name" value="P-loop_NTPase"/>
</dbReference>
<sequence>MKIIGLTGGIGSGKSSVGNLLEHKDIPIYYSDLRAHEIMNESDKIVSTLKELYGDDIYVDGKLDREKLGSIVFADKDKLAALNELVHPEVFADFDTWKKEQNSDFIIKEAAILFESGSYKNCDIVVTVSAPLETRIIRTMARDDKSREEVMDRISKQWTDEQREEKADYIIKNDSSFLDLEREVEQFYYWLQNSI</sequence>
<comment type="subcellular location">
    <subcellularLocation>
        <location evidence="5">Cytoplasm</location>
    </subcellularLocation>
</comment>
<dbReference type="InterPro" id="IPR001977">
    <property type="entry name" value="Depp_CoAkinase"/>
</dbReference>
<comment type="pathway">
    <text evidence="5">Cofactor biosynthesis; coenzyme A biosynthesis; CoA from (R)-pantothenate: step 5/5.</text>
</comment>
<dbReference type="PROSITE" id="PS51219">
    <property type="entry name" value="DPCK"/>
    <property type="match status" value="1"/>
</dbReference>
<protein>
    <recommendedName>
        <fullName evidence="5 6">Dephospho-CoA kinase</fullName>
        <ecNumber evidence="5 6">2.7.1.24</ecNumber>
    </recommendedName>
    <alternativeName>
        <fullName evidence="5">Dephosphocoenzyme A kinase</fullName>
    </alternativeName>
</protein>
<comment type="caution">
    <text evidence="7">The sequence shown here is derived from an EMBL/GenBank/DDBJ whole genome shotgun (WGS) entry which is preliminary data.</text>
</comment>
<dbReference type="GO" id="GO:0005737">
    <property type="term" value="C:cytoplasm"/>
    <property type="evidence" value="ECO:0007669"/>
    <property type="project" value="UniProtKB-SubCell"/>
</dbReference>
<dbReference type="RefSeq" id="WP_304419592.1">
    <property type="nucleotide sequence ID" value="NZ_JANCMU010000001.1"/>
</dbReference>
<reference evidence="7" key="1">
    <citation type="submission" date="2022-07" db="EMBL/GenBank/DDBJ databases">
        <title>Description and genome-wide analysis of Profundicola chukchiensis gen. nov., sp. nov., marine bacteria isolated from bottom sediments of the Chukchi Sea.</title>
        <authorList>
            <person name="Romanenko L."/>
            <person name="Otstavnykh N."/>
            <person name="Kurilenko V."/>
            <person name="Eremeev V."/>
            <person name="Velansky P."/>
            <person name="Mikhailov V."/>
            <person name="Isaeva M."/>
        </authorList>
    </citation>
    <scope>NUCLEOTIDE SEQUENCE</scope>
    <source>
        <strain evidence="7">KMM 9713</strain>
    </source>
</reference>
<keyword evidence="5 7" id="KW-0808">Transferase</keyword>
<evidence type="ECO:0000256" key="3">
    <source>
        <dbReference type="ARBA" id="ARBA00022840"/>
    </source>
</evidence>
<dbReference type="PANTHER" id="PTHR10695:SF46">
    <property type="entry name" value="BIFUNCTIONAL COENZYME A SYNTHASE-RELATED"/>
    <property type="match status" value="1"/>
</dbReference>
<keyword evidence="3 5" id="KW-0067">ATP-binding</keyword>
<dbReference type="CDD" id="cd02022">
    <property type="entry name" value="DPCK"/>
    <property type="match status" value="1"/>
</dbReference>
<feature type="binding site" evidence="5">
    <location>
        <begin position="11"/>
        <end position="16"/>
    </location>
    <ligand>
        <name>ATP</name>
        <dbReference type="ChEBI" id="CHEBI:30616"/>
    </ligand>
</feature>
<dbReference type="AlphaFoldDB" id="A0A9X4MY88"/>
<evidence type="ECO:0000256" key="6">
    <source>
        <dbReference type="NCBIfam" id="TIGR00152"/>
    </source>
</evidence>
<keyword evidence="2 5" id="KW-0547">Nucleotide-binding</keyword>
<comment type="catalytic activity">
    <reaction evidence="5">
        <text>3'-dephospho-CoA + ATP = ADP + CoA + H(+)</text>
        <dbReference type="Rhea" id="RHEA:18245"/>
        <dbReference type="ChEBI" id="CHEBI:15378"/>
        <dbReference type="ChEBI" id="CHEBI:30616"/>
        <dbReference type="ChEBI" id="CHEBI:57287"/>
        <dbReference type="ChEBI" id="CHEBI:57328"/>
        <dbReference type="ChEBI" id="CHEBI:456216"/>
        <dbReference type="EC" id="2.7.1.24"/>
    </reaction>
</comment>
<dbReference type="PANTHER" id="PTHR10695">
    <property type="entry name" value="DEPHOSPHO-COA KINASE-RELATED"/>
    <property type="match status" value="1"/>
</dbReference>
<evidence type="ECO:0000256" key="4">
    <source>
        <dbReference type="ARBA" id="ARBA00022993"/>
    </source>
</evidence>
<gene>
    <name evidence="5 7" type="primary">coaE</name>
    <name evidence="7" type="ORF">NMK71_00285</name>
</gene>
<evidence type="ECO:0000313" key="8">
    <source>
        <dbReference type="Proteomes" id="UP001152599"/>
    </source>
</evidence>
<dbReference type="EC" id="2.7.1.24" evidence="5 6"/>
<dbReference type="Proteomes" id="UP001152599">
    <property type="component" value="Unassembled WGS sequence"/>
</dbReference>
<dbReference type="GO" id="GO:0005524">
    <property type="term" value="F:ATP binding"/>
    <property type="evidence" value="ECO:0007669"/>
    <property type="project" value="UniProtKB-UniRule"/>
</dbReference>
<evidence type="ECO:0000256" key="5">
    <source>
        <dbReference type="HAMAP-Rule" id="MF_00376"/>
    </source>
</evidence>
<dbReference type="PRINTS" id="PR00988">
    <property type="entry name" value="URIDINKINASE"/>
</dbReference>
<comment type="function">
    <text evidence="5">Catalyzes the phosphorylation of the 3'-hydroxyl group of dephosphocoenzyme A to form coenzyme A.</text>
</comment>
<proteinExistence type="inferred from homology"/>
<keyword evidence="5" id="KW-0963">Cytoplasm</keyword>
<dbReference type="GO" id="GO:0015937">
    <property type="term" value="P:coenzyme A biosynthetic process"/>
    <property type="evidence" value="ECO:0007669"/>
    <property type="project" value="UniProtKB-UniRule"/>
</dbReference>
<dbReference type="HAMAP" id="MF_00376">
    <property type="entry name" value="Dephospho_CoA_kinase"/>
    <property type="match status" value="1"/>
</dbReference>
<name>A0A9X4MY88_9FLAO</name>
<accession>A0A9X4MY88</accession>
<dbReference type="EMBL" id="JANCMU010000001">
    <property type="protein sequence ID" value="MDG4944840.1"/>
    <property type="molecule type" value="Genomic_DNA"/>
</dbReference>
<evidence type="ECO:0000256" key="2">
    <source>
        <dbReference type="ARBA" id="ARBA00022741"/>
    </source>
</evidence>
<dbReference type="GO" id="GO:0004140">
    <property type="term" value="F:dephospho-CoA kinase activity"/>
    <property type="evidence" value="ECO:0007669"/>
    <property type="project" value="UniProtKB-UniRule"/>
</dbReference>
<dbReference type="NCBIfam" id="TIGR00152">
    <property type="entry name" value="dephospho-CoA kinase"/>
    <property type="match status" value="1"/>
</dbReference>
<evidence type="ECO:0000256" key="1">
    <source>
        <dbReference type="ARBA" id="ARBA00009018"/>
    </source>
</evidence>